<protein>
    <recommendedName>
        <fullName evidence="3">Ferredoxin</fullName>
    </recommendedName>
</protein>
<dbReference type="EMBL" id="QXGH01000023">
    <property type="protein sequence ID" value="RHW25506.1"/>
    <property type="molecule type" value="Genomic_DNA"/>
</dbReference>
<organism evidence="1 2">
    <name type="scientific">Nocardioides immobilis</name>
    <dbReference type="NCBI Taxonomy" id="2049295"/>
    <lineage>
        <taxon>Bacteria</taxon>
        <taxon>Bacillati</taxon>
        <taxon>Actinomycetota</taxon>
        <taxon>Actinomycetes</taxon>
        <taxon>Propionibacteriales</taxon>
        <taxon>Nocardioidaceae</taxon>
        <taxon>Nocardioides</taxon>
    </lineage>
</organism>
<keyword evidence="2" id="KW-1185">Reference proteome</keyword>
<comment type="caution">
    <text evidence="1">The sequence shown here is derived from an EMBL/GenBank/DDBJ whole genome shotgun (WGS) entry which is preliminary data.</text>
</comment>
<dbReference type="AlphaFoldDB" id="A0A417XYR4"/>
<evidence type="ECO:0000313" key="2">
    <source>
        <dbReference type="Proteomes" id="UP000283644"/>
    </source>
</evidence>
<evidence type="ECO:0000313" key="1">
    <source>
        <dbReference type="EMBL" id="RHW25506.1"/>
    </source>
</evidence>
<evidence type="ECO:0008006" key="3">
    <source>
        <dbReference type="Google" id="ProtNLM"/>
    </source>
</evidence>
<reference evidence="1 2" key="1">
    <citation type="submission" date="2018-09" db="EMBL/GenBank/DDBJ databases">
        <title>Genome sequencing of Nocardioides immobilis CCTCC AB 2017083 for comparison to Nocardioides silvaticus.</title>
        <authorList>
            <person name="Li C."/>
            <person name="Wang G."/>
        </authorList>
    </citation>
    <scope>NUCLEOTIDE SEQUENCE [LARGE SCALE GENOMIC DNA]</scope>
    <source>
        <strain evidence="1 2">CCTCC AB 2017083</strain>
    </source>
</reference>
<dbReference type="OrthoDB" id="4554341at2"/>
<name>A0A417XYR4_9ACTN</name>
<proteinExistence type="predicted"/>
<accession>A0A417XYR4</accession>
<dbReference type="Proteomes" id="UP000283644">
    <property type="component" value="Unassembled WGS sequence"/>
</dbReference>
<sequence>MASFVPTSAETLEEQRLYTQARLIEVACLDCLATVQVKKNSDHQTSIQWTAEAVAACPELCRRSRSGSRDGHRGCPRLLASIDAAVADGVVQIGAQDGY</sequence>
<dbReference type="RefSeq" id="WP_118926745.1">
    <property type="nucleotide sequence ID" value="NZ_QXGH01000023.1"/>
</dbReference>
<gene>
    <name evidence="1" type="ORF">D0Z08_18515</name>
</gene>